<dbReference type="Gene3D" id="2.40.50.140">
    <property type="entry name" value="Nucleic acid-binding proteins"/>
    <property type="match status" value="1"/>
</dbReference>
<dbReference type="InterPro" id="IPR004365">
    <property type="entry name" value="NA-bd_OB_tRNA"/>
</dbReference>
<comment type="subcellular location">
    <subcellularLocation>
        <location evidence="8">Cytoplasm</location>
    </subcellularLocation>
</comment>
<dbReference type="EMBL" id="FSSB01000010">
    <property type="protein sequence ID" value="SIO94111.1"/>
    <property type="molecule type" value="Genomic_DNA"/>
</dbReference>
<reference evidence="10" key="2">
    <citation type="submission" date="2019-11" db="EMBL/GenBank/DDBJ databases">
        <authorList>
            <person name="January G."/>
            <person name="Bunk B."/>
        </authorList>
    </citation>
    <scope>NUCLEOTIDE SEQUENCE</scope>
    <source>
        <strain evidence="10">3.6</strain>
    </source>
</reference>
<gene>
    <name evidence="8 11" type="primary">asnS</name>
    <name evidence="11" type="ORF">VSP9026_01794</name>
    <name evidence="10" type="ORF">Vspart_01909</name>
</gene>
<dbReference type="InterPro" id="IPR004522">
    <property type="entry name" value="Asn-tRNA-ligase"/>
</dbReference>
<evidence type="ECO:0000256" key="6">
    <source>
        <dbReference type="ARBA" id="ARBA00022917"/>
    </source>
</evidence>
<comment type="similarity">
    <text evidence="1 8">Belongs to the class-II aminoacyl-tRNA synthetase family.</text>
</comment>
<name>A0A1N6M3T9_9VIBR</name>
<evidence type="ECO:0000313" key="13">
    <source>
        <dbReference type="Proteomes" id="UP000515264"/>
    </source>
</evidence>
<dbReference type="AlphaFoldDB" id="A0A1N6M3T9"/>
<evidence type="ECO:0000313" key="12">
    <source>
        <dbReference type="Proteomes" id="UP000184774"/>
    </source>
</evidence>
<keyword evidence="3 8" id="KW-0436">Ligase</keyword>
<dbReference type="HAMAP" id="MF_00534">
    <property type="entry name" value="Asn_tRNA_synth"/>
    <property type="match status" value="1"/>
</dbReference>
<keyword evidence="13" id="KW-1185">Reference proteome</keyword>
<dbReference type="GO" id="GO:0006421">
    <property type="term" value="P:asparaginyl-tRNA aminoacylation"/>
    <property type="evidence" value="ECO:0007669"/>
    <property type="project" value="UniProtKB-UniRule"/>
</dbReference>
<dbReference type="NCBIfam" id="TIGR00457">
    <property type="entry name" value="asnS"/>
    <property type="match status" value="1"/>
</dbReference>
<proteinExistence type="inferred from homology"/>
<evidence type="ECO:0000313" key="11">
    <source>
        <dbReference type="EMBL" id="SIO94111.1"/>
    </source>
</evidence>
<dbReference type="InterPro" id="IPR002312">
    <property type="entry name" value="Asp/Asn-tRNA-synth_IIb"/>
</dbReference>
<dbReference type="RefSeq" id="WP_074372648.1">
    <property type="nucleotide sequence ID" value="NZ_AP024907.1"/>
</dbReference>
<dbReference type="Pfam" id="PF01336">
    <property type="entry name" value="tRNA_anti-codon"/>
    <property type="match status" value="1"/>
</dbReference>
<dbReference type="SUPFAM" id="SSF50249">
    <property type="entry name" value="Nucleic acid-binding proteins"/>
    <property type="match status" value="1"/>
</dbReference>
<evidence type="ECO:0000256" key="7">
    <source>
        <dbReference type="ARBA" id="ARBA00023146"/>
    </source>
</evidence>
<keyword evidence="6 8" id="KW-0648">Protein biosynthesis</keyword>
<dbReference type="InterPro" id="IPR004364">
    <property type="entry name" value="Aa-tRNA-synt_II"/>
</dbReference>
<dbReference type="GO" id="GO:0005524">
    <property type="term" value="F:ATP binding"/>
    <property type="evidence" value="ECO:0007669"/>
    <property type="project" value="UniProtKB-UniRule"/>
</dbReference>
<dbReference type="OrthoDB" id="9762036at2"/>
<feature type="domain" description="Aminoacyl-transfer RNA synthetases class-II family profile" evidence="9">
    <location>
        <begin position="139"/>
        <end position="456"/>
    </location>
</feature>
<evidence type="ECO:0000256" key="8">
    <source>
        <dbReference type="HAMAP-Rule" id="MF_00534"/>
    </source>
</evidence>
<protein>
    <recommendedName>
        <fullName evidence="8">Asparagine--tRNA ligase</fullName>
        <ecNumber evidence="8">6.1.1.22</ecNumber>
    </recommendedName>
    <alternativeName>
        <fullName evidence="8">Asparaginyl-tRNA synthetase</fullName>
        <shortName evidence="8">AsnRS</shortName>
    </alternativeName>
</protein>
<accession>A0A1N6M3T9</accession>
<comment type="subunit">
    <text evidence="8">Homodimer.</text>
</comment>
<dbReference type="Proteomes" id="UP000184774">
    <property type="component" value="Unassembled WGS sequence"/>
</dbReference>
<dbReference type="CDD" id="cd04318">
    <property type="entry name" value="EcAsnRS_like_N"/>
    <property type="match status" value="1"/>
</dbReference>
<dbReference type="PANTHER" id="PTHR22594">
    <property type="entry name" value="ASPARTYL/LYSYL-TRNA SYNTHETASE"/>
    <property type="match status" value="1"/>
</dbReference>
<evidence type="ECO:0000259" key="9">
    <source>
        <dbReference type="PROSITE" id="PS50862"/>
    </source>
</evidence>
<dbReference type="InterPro" id="IPR012340">
    <property type="entry name" value="NA-bd_OB-fold"/>
</dbReference>
<reference evidence="10 13" key="3">
    <citation type="journal article" date="2020" name="J. Nat. Prod.">
        <title>Genomics-Metabolomics Profiling Disclosed Marine Vibrio spartinae 3.6 as a Producer of a New Branched Side Chain Prodigiosin.</title>
        <authorList>
            <person name="Vitale G.A."/>
            <person name="Sciarretta M."/>
            <person name="Palma Esposito F."/>
            <person name="January G.G."/>
            <person name="Giaccio M."/>
            <person name="Bunk B."/>
            <person name="Sproer C."/>
            <person name="Bajerski F."/>
            <person name="Power D."/>
            <person name="Festa C."/>
            <person name="Monti M.C."/>
            <person name="D'Auria M.V."/>
            <person name="de Pascale D."/>
        </authorList>
    </citation>
    <scope>NUCLEOTIDE SEQUENCE [LARGE SCALE GENOMIC DNA]</scope>
    <source>
        <strain evidence="10 13">3.6</strain>
    </source>
</reference>
<evidence type="ECO:0000256" key="1">
    <source>
        <dbReference type="ARBA" id="ARBA00008226"/>
    </source>
</evidence>
<dbReference type="GO" id="GO:0003676">
    <property type="term" value="F:nucleic acid binding"/>
    <property type="evidence" value="ECO:0007669"/>
    <property type="project" value="InterPro"/>
</dbReference>
<dbReference type="Proteomes" id="UP000515264">
    <property type="component" value="Chromosome 1"/>
</dbReference>
<evidence type="ECO:0000256" key="3">
    <source>
        <dbReference type="ARBA" id="ARBA00022598"/>
    </source>
</evidence>
<dbReference type="Gene3D" id="3.30.930.10">
    <property type="entry name" value="Bira Bifunctional Protein, Domain 2"/>
    <property type="match status" value="1"/>
</dbReference>
<dbReference type="PANTHER" id="PTHR22594:SF34">
    <property type="entry name" value="ASPARAGINE--TRNA LIGASE, MITOCHONDRIAL-RELATED"/>
    <property type="match status" value="1"/>
</dbReference>
<keyword evidence="4 8" id="KW-0547">Nucleotide-binding</keyword>
<reference evidence="11 12" key="1">
    <citation type="submission" date="2016-12" db="EMBL/GenBank/DDBJ databases">
        <authorList>
            <person name="Song W.-J."/>
            <person name="Kurnit D.M."/>
        </authorList>
    </citation>
    <scope>NUCLEOTIDE SEQUENCE [LARGE SCALE GENOMIC DNA]</scope>
    <source>
        <strain evidence="11 12">CECT 9026</strain>
    </source>
</reference>
<organism evidence="11 12">
    <name type="scientific">Vibrio spartinae</name>
    <dbReference type="NCBI Taxonomy" id="1918945"/>
    <lineage>
        <taxon>Bacteria</taxon>
        <taxon>Pseudomonadati</taxon>
        <taxon>Pseudomonadota</taxon>
        <taxon>Gammaproteobacteria</taxon>
        <taxon>Vibrionales</taxon>
        <taxon>Vibrionaceae</taxon>
        <taxon>Vibrio</taxon>
    </lineage>
</organism>
<dbReference type="PROSITE" id="PS50862">
    <property type="entry name" value="AA_TRNA_LIGASE_II"/>
    <property type="match status" value="1"/>
</dbReference>
<dbReference type="EC" id="6.1.1.22" evidence="8"/>
<keyword evidence="7 8" id="KW-0030">Aminoacyl-tRNA synthetase</keyword>
<evidence type="ECO:0000256" key="5">
    <source>
        <dbReference type="ARBA" id="ARBA00022840"/>
    </source>
</evidence>
<dbReference type="EMBL" id="CP046268">
    <property type="protein sequence ID" value="QMV14648.1"/>
    <property type="molecule type" value="Genomic_DNA"/>
</dbReference>
<sequence length="466" mass="52509">MTYAPVVDVLSGKLAVDSEVTVRGWIRTRRDSKAGISFLAIYDGSCFDPIQAVVPNNLNNYNEEVLKLTTGCSVEVTGQIVASPAKGQDFELAATAVKVVGWVEDADTYPMAKTRHSIEYLREVAHLRPRTNVIGAVARVRNCLSQAIHRFYHEQGFFWVSTPLITAADCEGAGEMFRVSTLDLTNLPLTEQGDVDFNEDFFGKETFLTVSGQLNGESYACALSKIYTFGPTFRAENSNTSRHLAEFWMVEPEVAFAELNDVAALAEEMLKYVFKAVLEERRDDLEFFTQRIDKDVISRLENFVESDFAQVDYTDAIQILLDSGKTFEYPVEWGIDMSSEHERYLAEEHFKAPVVVKNYPKDIKAFYMRMNDDGKTVAAMDVLAPGIGEIIGGSQREERLDILDQRMIEMGIEPESMNWYRDLRRYGTVPHSGFGLGFERLVSYVTGMGNIRDVIPFPRAPRSANF</sequence>
<dbReference type="GO" id="GO:0005737">
    <property type="term" value="C:cytoplasm"/>
    <property type="evidence" value="ECO:0007669"/>
    <property type="project" value="UniProtKB-SubCell"/>
</dbReference>
<evidence type="ECO:0000256" key="2">
    <source>
        <dbReference type="ARBA" id="ARBA00022490"/>
    </source>
</evidence>
<comment type="catalytic activity">
    <reaction evidence="8">
        <text>tRNA(Asn) + L-asparagine + ATP = L-asparaginyl-tRNA(Asn) + AMP + diphosphate + H(+)</text>
        <dbReference type="Rhea" id="RHEA:11180"/>
        <dbReference type="Rhea" id="RHEA-COMP:9659"/>
        <dbReference type="Rhea" id="RHEA-COMP:9674"/>
        <dbReference type="ChEBI" id="CHEBI:15378"/>
        <dbReference type="ChEBI" id="CHEBI:30616"/>
        <dbReference type="ChEBI" id="CHEBI:33019"/>
        <dbReference type="ChEBI" id="CHEBI:58048"/>
        <dbReference type="ChEBI" id="CHEBI:78442"/>
        <dbReference type="ChEBI" id="CHEBI:78515"/>
        <dbReference type="ChEBI" id="CHEBI:456215"/>
        <dbReference type="EC" id="6.1.1.22"/>
    </reaction>
</comment>
<dbReference type="InterPro" id="IPR006195">
    <property type="entry name" value="aa-tRNA-synth_II"/>
</dbReference>
<evidence type="ECO:0000313" key="10">
    <source>
        <dbReference type="EMBL" id="QMV14648.1"/>
    </source>
</evidence>
<evidence type="ECO:0000256" key="4">
    <source>
        <dbReference type="ARBA" id="ARBA00022741"/>
    </source>
</evidence>
<dbReference type="FunFam" id="3.30.930.10:FF:000016">
    <property type="entry name" value="Asparagine--tRNA ligase"/>
    <property type="match status" value="1"/>
</dbReference>
<dbReference type="NCBIfam" id="NF003037">
    <property type="entry name" value="PRK03932.1"/>
    <property type="match status" value="1"/>
</dbReference>
<keyword evidence="2 8" id="KW-0963">Cytoplasm</keyword>
<dbReference type="Pfam" id="PF00152">
    <property type="entry name" value="tRNA-synt_2"/>
    <property type="match status" value="1"/>
</dbReference>
<dbReference type="SUPFAM" id="SSF55681">
    <property type="entry name" value="Class II aaRS and biotin synthetases"/>
    <property type="match status" value="1"/>
</dbReference>
<keyword evidence="5 8" id="KW-0067">ATP-binding</keyword>
<dbReference type="CDD" id="cd00776">
    <property type="entry name" value="AsxRS_core"/>
    <property type="match status" value="1"/>
</dbReference>
<dbReference type="InterPro" id="IPR045864">
    <property type="entry name" value="aa-tRNA-synth_II/BPL/LPL"/>
</dbReference>
<dbReference type="PRINTS" id="PR01042">
    <property type="entry name" value="TRNASYNTHASP"/>
</dbReference>
<dbReference type="GO" id="GO:0004816">
    <property type="term" value="F:asparagine-tRNA ligase activity"/>
    <property type="evidence" value="ECO:0007669"/>
    <property type="project" value="UniProtKB-UniRule"/>
</dbReference>